<dbReference type="InterPro" id="IPR050572">
    <property type="entry name" value="Fe-S_Ferredoxin"/>
</dbReference>
<dbReference type="GO" id="GO:0046872">
    <property type="term" value="F:metal ion binding"/>
    <property type="evidence" value="ECO:0007669"/>
    <property type="project" value="UniProtKB-KW"/>
</dbReference>
<evidence type="ECO:0000256" key="4">
    <source>
        <dbReference type="ARBA" id="ARBA00023014"/>
    </source>
</evidence>
<dbReference type="PROSITE" id="PS51379">
    <property type="entry name" value="4FE4S_FER_2"/>
    <property type="match status" value="2"/>
</dbReference>
<feature type="domain" description="4Fe-4S ferredoxin-type" evidence="5">
    <location>
        <begin position="31"/>
        <end position="61"/>
    </location>
</feature>
<keyword evidence="1" id="KW-0004">4Fe-4S</keyword>
<dbReference type="RefSeq" id="WP_179587438.1">
    <property type="nucleotide sequence ID" value="NZ_JACBYR010000001.1"/>
</dbReference>
<keyword evidence="4" id="KW-0411">Iron-sulfur</keyword>
<proteinExistence type="predicted"/>
<dbReference type="InterPro" id="IPR017900">
    <property type="entry name" value="4Fe4S_Fe_S_CS"/>
</dbReference>
<protein>
    <submittedName>
        <fullName evidence="6">NAD-dependent dihydropyrimidine dehydrogenase PreA subunit</fullName>
    </submittedName>
</protein>
<evidence type="ECO:0000313" key="7">
    <source>
        <dbReference type="Proteomes" id="UP000542125"/>
    </source>
</evidence>
<gene>
    <name evidence="6" type="ORF">FHW18_002927</name>
</gene>
<dbReference type="Pfam" id="PF13187">
    <property type="entry name" value="Fer4_9"/>
    <property type="match status" value="1"/>
</dbReference>
<keyword evidence="7" id="KW-1185">Reference proteome</keyword>
<dbReference type="PROSITE" id="PS00198">
    <property type="entry name" value="4FE4S_FER_1"/>
    <property type="match status" value="2"/>
</dbReference>
<evidence type="ECO:0000259" key="5">
    <source>
        <dbReference type="PROSITE" id="PS51379"/>
    </source>
</evidence>
<evidence type="ECO:0000256" key="1">
    <source>
        <dbReference type="ARBA" id="ARBA00022485"/>
    </source>
</evidence>
<name>A0A7Y9LP81_9BURK</name>
<dbReference type="AlphaFoldDB" id="A0A7Y9LP81"/>
<dbReference type="GO" id="GO:0051539">
    <property type="term" value="F:4 iron, 4 sulfur cluster binding"/>
    <property type="evidence" value="ECO:0007669"/>
    <property type="project" value="UniProtKB-KW"/>
</dbReference>
<dbReference type="EMBL" id="JACBYR010000001">
    <property type="protein sequence ID" value="NYE83656.1"/>
    <property type="molecule type" value="Genomic_DNA"/>
</dbReference>
<dbReference type="SUPFAM" id="SSF54862">
    <property type="entry name" value="4Fe-4S ferredoxins"/>
    <property type="match status" value="1"/>
</dbReference>
<evidence type="ECO:0000313" key="6">
    <source>
        <dbReference type="EMBL" id="NYE83656.1"/>
    </source>
</evidence>
<feature type="domain" description="4Fe-4S ferredoxin-type" evidence="5">
    <location>
        <begin position="1"/>
        <end position="30"/>
    </location>
</feature>
<comment type="caution">
    <text evidence="6">The sequence shown here is derived from an EMBL/GenBank/DDBJ whole genome shotgun (WGS) entry which is preliminary data.</text>
</comment>
<sequence length="111" mass="11659">MIEVISSTRCTGCNVCVTACPANVFDPVPGALPLIARQDDCQTCFLCEIYCPVDALFVSPMADGPAAPGEVTEAVVEAGGLFGAYARELGWKRGRSGGADADPTFRIRAFL</sequence>
<dbReference type="PANTHER" id="PTHR43687:SF1">
    <property type="entry name" value="FERREDOXIN III"/>
    <property type="match status" value="1"/>
</dbReference>
<dbReference type="InterPro" id="IPR017896">
    <property type="entry name" value="4Fe4S_Fe-S-bd"/>
</dbReference>
<evidence type="ECO:0000256" key="2">
    <source>
        <dbReference type="ARBA" id="ARBA00022723"/>
    </source>
</evidence>
<reference evidence="6 7" key="1">
    <citation type="submission" date="2020-07" db="EMBL/GenBank/DDBJ databases">
        <title>Genomic Encyclopedia of Type Strains, Phase IV (KMG-V): Genome sequencing to study the core and pangenomes of soil and plant-associated prokaryotes.</title>
        <authorList>
            <person name="Whitman W."/>
        </authorList>
    </citation>
    <scope>NUCLEOTIDE SEQUENCE [LARGE SCALE GENOMIC DNA]</scope>
    <source>
        <strain evidence="6 7">SAS40</strain>
    </source>
</reference>
<dbReference type="Proteomes" id="UP000542125">
    <property type="component" value="Unassembled WGS sequence"/>
</dbReference>
<keyword evidence="3" id="KW-0408">Iron</keyword>
<accession>A0A7Y9LP81</accession>
<dbReference type="PANTHER" id="PTHR43687">
    <property type="entry name" value="ADENYLYLSULFATE REDUCTASE, BETA SUBUNIT"/>
    <property type="match status" value="1"/>
</dbReference>
<organism evidence="6 7">
    <name type="scientific">Pigmentiphaga litoralis</name>
    <dbReference type="NCBI Taxonomy" id="516702"/>
    <lineage>
        <taxon>Bacteria</taxon>
        <taxon>Pseudomonadati</taxon>
        <taxon>Pseudomonadota</taxon>
        <taxon>Betaproteobacteria</taxon>
        <taxon>Burkholderiales</taxon>
        <taxon>Alcaligenaceae</taxon>
        <taxon>Pigmentiphaga</taxon>
    </lineage>
</organism>
<dbReference type="Gene3D" id="3.30.70.20">
    <property type="match status" value="1"/>
</dbReference>
<evidence type="ECO:0000256" key="3">
    <source>
        <dbReference type="ARBA" id="ARBA00023004"/>
    </source>
</evidence>
<keyword evidence="2" id="KW-0479">Metal-binding</keyword>